<organism evidence="1">
    <name type="scientific">Cupriavidus necator</name>
    <name type="common">Alcaligenes eutrophus</name>
    <name type="synonym">Ralstonia eutropha</name>
    <dbReference type="NCBI Taxonomy" id="106590"/>
    <lineage>
        <taxon>Bacteria</taxon>
        <taxon>Pseudomonadati</taxon>
        <taxon>Pseudomonadota</taxon>
        <taxon>Betaproteobacteria</taxon>
        <taxon>Burkholderiales</taxon>
        <taxon>Burkholderiaceae</taxon>
        <taxon>Cupriavidus</taxon>
    </lineage>
</organism>
<protein>
    <submittedName>
        <fullName evidence="1">Uncharacterized protein</fullName>
    </submittedName>
</protein>
<accession>A0A1K0IK03</accession>
<proteinExistence type="predicted"/>
<sequence>MLRAGIFVINGYRFLHCAGTGAR</sequence>
<dbReference type="AlphaFoldDB" id="A0A1K0IK03"/>
<gene>
    <name evidence="1" type="ORF">CNECB9_3980006</name>
</gene>
<reference evidence="1" key="1">
    <citation type="submission" date="2016-09" db="EMBL/GenBank/DDBJ databases">
        <authorList>
            <person name="Capua I."/>
            <person name="De Benedictis P."/>
            <person name="Joannis T."/>
            <person name="Lombin L.H."/>
            <person name="Cattoli G."/>
        </authorList>
    </citation>
    <scope>NUCLEOTIDE SEQUENCE</scope>
    <source>
        <strain evidence="1">B9</strain>
    </source>
</reference>
<evidence type="ECO:0000313" key="1">
    <source>
        <dbReference type="EMBL" id="SCU80360.1"/>
    </source>
</evidence>
<dbReference type="EMBL" id="FMSH01000332">
    <property type="protein sequence ID" value="SCU80360.1"/>
    <property type="molecule type" value="Genomic_DNA"/>
</dbReference>
<name>A0A1K0IK03_CUPNE</name>